<dbReference type="SUPFAM" id="SSF160240">
    <property type="entry name" value="Cation efflux protein cytoplasmic domain-like"/>
    <property type="match status" value="1"/>
</dbReference>
<dbReference type="PANTHER" id="PTHR43840:SF15">
    <property type="entry name" value="MITOCHONDRIAL METAL TRANSPORTER 1-RELATED"/>
    <property type="match status" value="1"/>
</dbReference>
<dbReference type="Pfam" id="PF02579">
    <property type="entry name" value="Nitro_FeMo-Co"/>
    <property type="match status" value="1"/>
</dbReference>
<dbReference type="InterPro" id="IPR027470">
    <property type="entry name" value="Cation_efflux_CTD"/>
</dbReference>
<keyword evidence="3 6" id="KW-0812">Transmembrane</keyword>
<dbReference type="EMBL" id="CP037968">
    <property type="protein sequence ID" value="QYZ78065.1"/>
    <property type="molecule type" value="Genomic_DNA"/>
</dbReference>
<dbReference type="InterPro" id="IPR036837">
    <property type="entry name" value="Cation_efflux_CTD_sf"/>
</dbReference>
<dbReference type="InterPro" id="IPR003731">
    <property type="entry name" value="Di-Nase_FeMo-co_biosynth"/>
</dbReference>
<evidence type="ECO:0000313" key="10">
    <source>
        <dbReference type="EMBL" id="QYZ78065.1"/>
    </source>
</evidence>
<evidence type="ECO:0000259" key="7">
    <source>
        <dbReference type="Pfam" id="PF01545"/>
    </source>
</evidence>
<dbReference type="KEGG" id="mfk:E2N92_00780"/>
<evidence type="ECO:0000256" key="1">
    <source>
        <dbReference type="ARBA" id="ARBA00004141"/>
    </source>
</evidence>
<feature type="domain" description="Cation efflux protein transmembrane" evidence="7">
    <location>
        <begin position="22"/>
        <end position="210"/>
    </location>
</feature>
<feature type="transmembrane region" description="Helical" evidence="6">
    <location>
        <begin position="121"/>
        <end position="141"/>
    </location>
</feature>
<dbReference type="OrthoDB" id="8907at2157"/>
<dbReference type="SUPFAM" id="SSF161111">
    <property type="entry name" value="Cation efflux protein transmembrane domain-like"/>
    <property type="match status" value="1"/>
</dbReference>
<reference evidence="10" key="1">
    <citation type="journal article" date="2005" name="Int. J. Syst. Evol. Microbiol.">
        <title>Methanofollis formosanus sp. nov., isolated from a fish pond.</title>
        <authorList>
            <person name="Wu S.Y."/>
            <person name="Chen S.C."/>
            <person name="Lai M.C."/>
        </authorList>
    </citation>
    <scope>NUCLEOTIDE SEQUENCE</scope>
    <source>
        <strain evidence="10">ML15</strain>
    </source>
</reference>
<feature type="transmembrane region" description="Helical" evidence="6">
    <location>
        <begin position="20"/>
        <end position="45"/>
    </location>
</feature>
<feature type="transmembrane region" description="Helical" evidence="6">
    <location>
        <begin position="51"/>
        <end position="70"/>
    </location>
</feature>
<dbReference type="AlphaFoldDB" id="A0A8G0ZYG0"/>
<dbReference type="Gene3D" id="1.20.1510.10">
    <property type="entry name" value="Cation efflux protein transmembrane domain"/>
    <property type="match status" value="1"/>
</dbReference>
<dbReference type="Pfam" id="PF16916">
    <property type="entry name" value="ZT_dimer"/>
    <property type="match status" value="1"/>
</dbReference>
<proteinExistence type="predicted"/>
<dbReference type="InterPro" id="IPR036105">
    <property type="entry name" value="DiNase_FeMo-co_biosyn_sf"/>
</dbReference>
<evidence type="ECO:0000313" key="11">
    <source>
        <dbReference type="Proteomes" id="UP000826709"/>
    </source>
</evidence>
<evidence type="ECO:0000259" key="9">
    <source>
        <dbReference type="Pfam" id="PF16916"/>
    </source>
</evidence>
<keyword evidence="5 6" id="KW-0472">Membrane</keyword>
<dbReference type="Pfam" id="PF01545">
    <property type="entry name" value="Cation_efflux"/>
    <property type="match status" value="1"/>
</dbReference>
<dbReference type="InterPro" id="IPR050291">
    <property type="entry name" value="CDF_Transporter"/>
</dbReference>
<dbReference type="InterPro" id="IPR058533">
    <property type="entry name" value="Cation_efflux_TM"/>
</dbReference>
<dbReference type="RefSeq" id="WP_220681802.1">
    <property type="nucleotide sequence ID" value="NZ_CP037968.1"/>
</dbReference>
<feature type="domain" description="Dinitrogenase iron-molybdenum cofactor biosynthesis" evidence="8">
    <location>
        <begin position="306"/>
        <end position="368"/>
    </location>
</feature>
<dbReference type="PANTHER" id="PTHR43840">
    <property type="entry name" value="MITOCHONDRIAL METAL TRANSPORTER 1-RELATED"/>
    <property type="match status" value="1"/>
</dbReference>
<dbReference type="SUPFAM" id="SSF53146">
    <property type="entry name" value="Nitrogenase accessory factor-like"/>
    <property type="match status" value="1"/>
</dbReference>
<protein>
    <submittedName>
        <fullName evidence="10">Cation diffusion facilitator family transporter</fullName>
    </submittedName>
</protein>
<organism evidence="10 11">
    <name type="scientific">Methanofollis formosanus</name>
    <dbReference type="NCBI Taxonomy" id="299308"/>
    <lineage>
        <taxon>Archaea</taxon>
        <taxon>Methanobacteriati</taxon>
        <taxon>Methanobacteriota</taxon>
        <taxon>Stenosarchaea group</taxon>
        <taxon>Methanomicrobia</taxon>
        <taxon>Methanomicrobiales</taxon>
        <taxon>Methanomicrobiaceae</taxon>
        <taxon>Methanofollis</taxon>
    </lineage>
</organism>
<feature type="domain" description="Cation efflux protein cytoplasmic" evidence="9">
    <location>
        <begin position="215"/>
        <end position="290"/>
    </location>
</feature>
<name>A0A8G0ZYG0_9EURY</name>
<gene>
    <name evidence="10" type="ORF">E2N92_00780</name>
</gene>
<feature type="transmembrane region" description="Helical" evidence="6">
    <location>
        <begin position="184"/>
        <end position="202"/>
    </location>
</feature>
<comment type="subcellular location">
    <subcellularLocation>
        <location evidence="1">Membrane</location>
        <topology evidence="1">Multi-pass membrane protein</topology>
    </subcellularLocation>
</comment>
<accession>A0A8G0ZYG0</accession>
<dbReference type="GO" id="GO:0016020">
    <property type="term" value="C:membrane"/>
    <property type="evidence" value="ECO:0007669"/>
    <property type="project" value="UniProtKB-SubCell"/>
</dbReference>
<dbReference type="Proteomes" id="UP000826709">
    <property type="component" value="Chromosome"/>
</dbReference>
<dbReference type="Gene3D" id="3.30.70.1350">
    <property type="entry name" value="Cation efflux protein, cytoplasmic domain"/>
    <property type="match status" value="1"/>
</dbReference>
<dbReference type="GO" id="GO:0008324">
    <property type="term" value="F:monoatomic cation transmembrane transporter activity"/>
    <property type="evidence" value="ECO:0007669"/>
    <property type="project" value="InterPro"/>
</dbReference>
<evidence type="ECO:0000256" key="4">
    <source>
        <dbReference type="ARBA" id="ARBA00022989"/>
    </source>
</evidence>
<feature type="transmembrane region" description="Helical" evidence="6">
    <location>
        <begin position="161"/>
        <end position="178"/>
    </location>
</feature>
<evidence type="ECO:0000256" key="6">
    <source>
        <dbReference type="SAM" id="Phobius"/>
    </source>
</evidence>
<dbReference type="InterPro" id="IPR002524">
    <property type="entry name" value="Cation_efflux"/>
</dbReference>
<evidence type="ECO:0000256" key="2">
    <source>
        <dbReference type="ARBA" id="ARBA00022448"/>
    </source>
</evidence>
<dbReference type="NCBIfam" id="TIGR01297">
    <property type="entry name" value="CDF"/>
    <property type="match status" value="1"/>
</dbReference>
<evidence type="ECO:0000259" key="8">
    <source>
        <dbReference type="Pfam" id="PF02579"/>
    </source>
</evidence>
<keyword evidence="2" id="KW-0813">Transport</keyword>
<reference evidence="10" key="2">
    <citation type="submission" date="2019-03" db="EMBL/GenBank/DDBJ databases">
        <authorList>
            <person name="Chen S.-C."/>
            <person name="Wu S.-Y."/>
            <person name="Lai M.-C."/>
        </authorList>
    </citation>
    <scope>NUCLEOTIDE SEQUENCE</scope>
    <source>
        <strain evidence="10">ML15</strain>
    </source>
</reference>
<evidence type="ECO:0000256" key="5">
    <source>
        <dbReference type="ARBA" id="ARBA00023136"/>
    </source>
</evidence>
<feature type="transmembrane region" description="Helical" evidence="6">
    <location>
        <begin position="82"/>
        <end position="101"/>
    </location>
</feature>
<sequence>MEEAHPESDRRQADAAVRRVAFISLAVNVGLVLVKLGLAGISGSLALGTDAVHSSLDVLASLALLAGIWISSRTSREFPYGLYKVENLVAVVIALLVFFTAWEITAAAIGGEATALPFDGWVLIAVAALISVPYFLGTYEVRMGTAYHSPSLVADGKQHRVDVLSTSVVFFALLGRSFGLPLDHLAAVVIAALIAYSGWGILKDSMRTLLDASIDHETRDTIRAAILAEPMVTGVRDLTGRNSGRYIFVEASVAMKQTDLAEATLVSERIQARIRGLVPNVERVVIHPEPGERSQVRYAVPLNDLDGTLSPHFGEAPYFALLDFGVKEGRLQRKEVLANLASGMEKQKGLRAAEMLLEQKPDVVYAQQSFAGKSPEYVFESARVAMRTTGVETLRELTGVIEAEMEEERDE</sequence>
<keyword evidence="4 6" id="KW-1133">Transmembrane helix</keyword>
<evidence type="ECO:0000256" key="3">
    <source>
        <dbReference type="ARBA" id="ARBA00022692"/>
    </source>
</evidence>
<dbReference type="InterPro" id="IPR027469">
    <property type="entry name" value="Cation_efflux_TMD_sf"/>
</dbReference>
<keyword evidence="11" id="KW-1185">Reference proteome</keyword>
<dbReference type="Gene3D" id="3.30.420.130">
    <property type="entry name" value="Dinitrogenase iron-molybdenum cofactor biosynthesis domain"/>
    <property type="match status" value="1"/>
</dbReference>